<accession>A0A9N9SCW4</accession>
<dbReference type="GO" id="GO:1902936">
    <property type="term" value="F:phosphatidylinositol bisphosphate binding"/>
    <property type="evidence" value="ECO:0007669"/>
    <property type="project" value="TreeGrafter"/>
</dbReference>
<name>A0A9N9SCW4_PHACE</name>
<keyword evidence="3" id="KW-1185">Reference proteome</keyword>
<protein>
    <recommendedName>
        <fullName evidence="1">CRAL-TRIO domain-containing protein</fullName>
    </recommendedName>
</protein>
<dbReference type="SUPFAM" id="SSF46938">
    <property type="entry name" value="CRAL/TRIO N-terminal domain"/>
    <property type="match status" value="1"/>
</dbReference>
<dbReference type="Pfam" id="PF00650">
    <property type="entry name" value="CRAL_TRIO"/>
    <property type="match status" value="1"/>
</dbReference>
<feature type="domain" description="CRAL-TRIO" evidence="1">
    <location>
        <begin position="61"/>
        <end position="250"/>
    </location>
</feature>
<organism evidence="2 3">
    <name type="scientific">Phaedon cochleariae</name>
    <name type="common">Mustard beetle</name>
    <dbReference type="NCBI Taxonomy" id="80249"/>
    <lineage>
        <taxon>Eukaryota</taxon>
        <taxon>Metazoa</taxon>
        <taxon>Ecdysozoa</taxon>
        <taxon>Arthropoda</taxon>
        <taxon>Hexapoda</taxon>
        <taxon>Insecta</taxon>
        <taxon>Pterygota</taxon>
        <taxon>Neoptera</taxon>
        <taxon>Endopterygota</taxon>
        <taxon>Coleoptera</taxon>
        <taxon>Polyphaga</taxon>
        <taxon>Cucujiformia</taxon>
        <taxon>Chrysomeloidea</taxon>
        <taxon>Chrysomelidae</taxon>
        <taxon>Chrysomelinae</taxon>
        <taxon>Chrysomelini</taxon>
        <taxon>Phaedon</taxon>
    </lineage>
</organism>
<dbReference type="InterPro" id="IPR001251">
    <property type="entry name" value="CRAL-TRIO_dom"/>
</dbReference>
<reference evidence="2" key="2">
    <citation type="submission" date="2022-10" db="EMBL/GenBank/DDBJ databases">
        <authorList>
            <consortium name="ENA_rothamsted_submissions"/>
            <consortium name="culmorum"/>
            <person name="King R."/>
        </authorList>
    </citation>
    <scope>NUCLEOTIDE SEQUENCE</scope>
</reference>
<dbReference type="GO" id="GO:0016020">
    <property type="term" value="C:membrane"/>
    <property type="evidence" value="ECO:0007669"/>
    <property type="project" value="TreeGrafter"/>
</dbReference>
<dbReference type="SMART" id="SM00516">
    <property type="entry name" value="SEC14"/>
    <property type="match status" value="1"/>
</dbReference>
<dbReference type="PRINTS" id="PR00180">
    <property type="entry name" value="CRETINALDHBP"/>
</dbReference>
<dbReference type="SUPFAM" id="SSF52087">
    <property type="entry name" value="CRAL/TRIO domain"/>
    <property type="match status" value="1"/>
</dbReference>
<reference evidence="2" key="1">
    <citation type="submission" date="2022-01" db="EMBL/GenBank/DDBJ databases">
        <authorList>
            <person name="King R."/>
        </authorList>
    </citation>
    <scope>NUCLEOTIDE SEQUENCE</scope>
</reference>
<evidence type="ECO:0000259" key="1">
    <source>
        <dbReference type="PROSITE" id="PS50191"/>
    </source>
</evidence>
<dbReference type="CDD" id="cd00170">
    <property type="entry name" value="SEC14"/>
    <property type="match status" value="1"/>
</dbReference>
<gene>
    <name evidence="2" type="ORF">PHAECO_LOCUS2295</name>
</gene>
<sequence>MKLEYKFTPEDIIAEGRVTKDDIEIIRTWLSNLKDDYVPDNVQDETIVLILLSCTNDIELTKKTIQCYYKLKKNGPEIYDDRNLKRPDIQVALNTIHMSSIPVRTEQNDVVHFFKVHDTNYNNFDLVPIMKISYMLMDISQEKNPPNGIIVVIDMKGLGLMHMTKMKIGAIKKYLTFLQEGFPMKMKEIHILNTVHFIDRLMSLIKVFMKSELMSMLHFHPANMEQETFFEWVPKKCLPKEYGGDLPSERDLHDVTMEQFKARQEFWNAEEQIRKQKFQS</sequence>
<dbReference type="PANTHER" id="PTHR10174:SF213">
    <property type="entry name" value="CRAL-TRIO DOMAIN-CONTAINING PROTEIN"/>
    <property type="match status" value="1"/>
</dbReference>
<dbReference type="PROSITE" id="PS50191">
    <property type="entry name" value="CRAL_TRIO"/>
    <property type="match status" value="1"/>
</dbReference>
<evidence type="ECO:0000313" key="2">
    <source>
        <dbReference type="EMBL" id="CAG9814855.1"/>
    </source>
</evidence>
<dbReference type="Gene3D" id="3.40.525.10">
    <property type="entry name" value="CRAL-TRIO lipid binding domain"/>
    <property type="match status" value="1"/>
</dbReference>
<dbReference type="PANTHER" id="PTHR10174">
    <property type="entry name" value="ALPHA-TOCOPHEROL TRANSFER PROTEIN-RELATED"/>
    <property type="match status" value="1"/>
</dbReference>
<dbReference type="AlphaFoldDB" id="A0A9N9SCW4"/>
<proteinExistence type="predicted"/>
<dbReference type="EMBL" id="OU896717">
    <property type="protein sequence ID" value="CAG9814855.1"/>
    <property type="molecule type" value="Genomic_DNA"/>
</dbReference>
<dbReference type="InterPro" id="IPR036273">
    <property type="entry name" value="CRAL/TRIO_N_dom_sf"/>
</dbReference>
<dbReference type="InterPro" id="IPR036865">
    <property type="entry name" value="CRAL-TRIO_dom_sf"/>
</dbReference>
<evidence type="ECO:0000313" key="3">
    <source>
        <dbReference type="Proteomes" id="UP001153737"/>
    </source>
</evidence>
<dbReference type="Proteomes" id="UP001153737">
    <property type="component" value="Chromosome 11"/>
</dbReference>
<dbReference type="OrthoDB" id="1434354at2759"/>